<accession>A0A426ZR37</accession>
<dbReference type="AlphaFoldDB" id="A0A426ZR37"/>
<evidence type="ECO:0000313" key="3">
    <source>
        <dbReference type="Proteomes" id="UP000287651"/>
    </source>
</evidence>
<feature type="region of interest" description="Disordered" evidence="1">
    <location>
        <begin position="36"/>
        <end position="60"/>
    </location>
</feature>
<comment type="caution">
    <text evidence="2">The sequence shown here is derived from an EMBL/GenBank/DDBJ whole genome shotgun (WGS) entry which is preliminary data.</text>
</comment>
<gene>
    <name evidence="2" type="ORF">B296_00040152</name>
</gene>
<organism evidence="2 3">
    <name type="scientific">Ensete ventricosum</name>
    <name type="common">Abyssinian banana</name>
    <name type="synonym">Musa ensete</name>
    <dbReference type="NCBI Taxonomy" id="4639"/>
    <lineage>
        <taxon>Eukaryota</taxon>
        <taxon>Viridiplantae</taxon>
        <taxon>Streptophyta</taxon>
        <taxon>Embryophyta</taxon>
        <taxon>Tracheophyta</taxon>
        <taxon>Spermatophyta</taxon>
        <taxon>Magnoliopsida</taxon>
        <taxon>Liliopsida</taxon>
        <taxon>Zingiberales</taxon>
        <taxon>Musaceae</taxon>
        <taxon>Ensete</taxon>
    </lineage>
</organism>
<name>A0A426ZR37_ENSVE</name>
<reference evidence="2 3" key="1">
    <citation type="journal article" date="2014" name="Agronomy (Basel)">
        <title>A Draft Genome Sequence for Ensete ventricosum, the Drought-Tolerant Tree Against Hunger.</title>
        <authorList>
            <person name="Harrison J."/>
            <person name="Moore K.A."/>
            <person name="Paszkiewicz K."/>
            <person name="Jones T."/>
            <person name="Grant M."/>
            <person name="Ambacheew D."/>
            <person name="Muzemil S."/>
            <person name="Studholme D.J."/>
        </authorList>
    </citation>
    <scope>NUCLEOTIDE SEQUENCE [LARGE SCALE GENOMIC DNA]</scope>
</reference>
<evidence type="ECO:0000256" key="1">
    <source>
        <dbReference type="SAM" id="MobiDB-lite"/>
    </source>
</evidence>
<proteinExistence type="predicted"/>
<dbReference type="EMBL" id="AMZH03005398">
    <property type="protein sequence ID" value="RRT66492.1"/>
    <property type="molecule type" value="Genomic_DNA"/>
</dbReference>
<evidence type="ECO:0000313" key="2">
    <source>
        <dbReference type="EMBL" id="RRT66492.1"/>
    </source>
</evidence>
<sequence length="180" mass="19997">MSFTSVRGPIARPVSWSCSRLEALMPHRSIREGVHYYPYHSPSPPGEEASRSSMEVPRKDPQVHRLLRERSASRISFASSHFESRSVEILARRSRALSLPFGNSRSTTLVSVFEGAAPVDSGTVNTLATMRSNFDIDSTVTTHGFLVGMLRVRHSGDSRFIHGLFPLKSGTSRVLPDHSY</sequence>
<protein>
    <submittedName>
        <fullName evidence="2">Uncharacterized protein</fullName>
    </submittedName>
</protein>
<dbReference type="Proteomes" id="UP000287651">
    <property type="component" value="Unassembled WGS sequence"/>
</dbReference>